<name>A0A0E0HZI5_ORYNI</name>
<accession>A0A0E0HZI5</accession>
<protein>
    <submittedName>
        <fullName evidence="2">Uncharacterized protein</fullName>
    </submittedName>
</protein>
<evidence type="ECO:0000256" key="1">
    <source>
        <dbReference type="SAM" id="MobiDB-lite"/>
    </source>
</evidence>
<dbReference type="AlphaFoldDB" id="A0A0E0HZI5"/>
<keyword evidence="3" id="KW-1185">Reference proteome</keyword>
<dbReference type="HOGENOM" id="CLU_2444646_0_0_1"/>
<feature type="region of interest" description="Disordered" evidence="1">
    <location>
        <begin position="1"/>
        <end position="21"/>
    </location>
</feature>
<feature type="compositionally biased region" description="Basic and acidic residues" evidence="1">
    <location>
        <begin position="1"/>
        <end position="14"/>
    </location>
</feature>
<reference evidence="2" key="2">
    <citation type="submission" date="2018-04" db="EMBL/GenBank/DDBJ databases">
        <title>OnivRS2 (Oryza nivara Reference Sequence Version 2).</title>
        <authorList>
            <person name="Zhang J."/>
            <person name="Kudrna D."/>
            <person name="Lee S."/>
            <person name="Talag J."/>
            <person name="Rajasekar S."/>
            <person name="Welchert J."/>
            <person name="Hsing Y.-I."/>
            <person name="Wing R.A."/>
        </authorList>
    </citation>
    <scope>NUCLEOTIDE SEQUENCE [LARGE SCALE GENOMIC DNA]</scope>
    <source>
        <strain evidence="2">SL10</strain>
    </source>
</reference>
<dbReference type="Gramene" id="ONIVA07G09710.1">
    <property type="protein sequence ID" value="ONIVA07G09710.1"/>
    <property type="gene ID" value="ONIVA07G09710"/>
</dbReference>
<evidence type="ECO:0000313" key="3">
    <source>
        <dbReference type="Proteomes" id="UP000006591"/>
    </source>
</evidence>
<proteinExistence type="predicted"/>
<sequence length="90" mass="10244">MNRGGEGGKEEVYESSHMCRSPPAGGFAERDQGYTTMHTWLCCLGQKVTFIIAAKHQILIMIHPSMTVMLSVKCPKFQMHWTEIQILYEP</sequence>
<dbReference type="EnsemblPlants" id="ONIVA07G09710.1">
    <property type="protein sequence ID" value="ONIVA07G09710.1"/>
    <property type="gene ID" value="ONIVA07G09710"/>
</dbReference>
<organism evidence="2">
    <name type="scientific">Oryza nivara</name>
    <name type="common">Indian wild rice</name>
    <name type="synonym">Oryza sativa f. spontanea</name>
    <dbReference type="NCBI Taxonomy" id="4536"/>
    <lineage>
        <taxon>Eukaryota</taxon>
        <taxon>Viridiplantae</taxon>
        <taxon>Streptophyta</taxon>
        <taxon>Embryophyta</taxon>
        <taxon>Tracheophyta</taxon>
        <taxon>Spermatophyta</taxon>
        <taxon>Magnoliopsida</taxon>
        <taxon>Liliopsida</taxon>
        <taxon>Poales</taxon>
        <taxon>Poaceae</taxon>
        <taxon>BOP clade</taxon>
        <taxon>Oryzoideae</taxon>
        <taxon>Oryzeae</taxon>
        <taxon>Oryzinae</taxon>
        <taxon>Oryza</taxon>
    </lineage>
</organism>
<dbReference type="Proteomes" id="UP000006591">
    <property type="component" value="Chromosome 7"/>
</dbReference>
<evidence type="ECO:0000313" key="2">
    <source>
        <dbReference type="EnsemblPlants" id="ONIVA07G09710.1"/>
    </source>
</evidence>
<reference evidence="2" key="1">
    <citation type="submission" date="2015-04" db="UniProtKB">
        <authorList>
            <consortium name="EnsemblPlants"/>
        </authorList>
    </citation>
    <scope>IDENTIFICATION</scope>
    <source>
        <strain evidence="2">SL10</strain>
    </source>
</reference>